<gene>
    <name evidence="1" type="ORF">BCY91_06405</name>
</gene>
<name>A0A419S5A5_9SPHI</name>
<dbReference type="OrthoDB" id="1274648at2"/>
<dbReference type="AlphaFoldDB" id="A0A419S5A5"/>
<dbReference type="Proteomes" id="UP000283433">
    <property type="component" value="Unassembled WGS sequence"/>
</dbReference>
<keyword evidence="2" id="KW-1185">Reference proteome</keyword>
<evidence type="ECO:0000313" key="2">
    <source>
        <dbReference type="Proteomes" id="UP000283433"/>
    </source>
</evidence>
<accession>A0A419S5A5</accession>
<protein>
    <submittedName>
        <fullName evidence="1">PTS sugar transporter subunit IIBC</fullName>
    </submittedName>
</protein>
<sequence>MSFVYKKVSLKQAITILAKNGIEVDDNEATVIVDFLYLMAKNYKKDEEEKVLKPQGEIELYKKTL</sequence>
<reference evidence="1 2" key="1">
    <citation type="submission" date="2016-07" db="EMBL/GenBank/DDBJ databases">
        <title>Genome of Pelobium manganitolerans.</title>
        <authorList>
            <person name="Wu S."/>
            <person name="Wang G."/>
        </authorList>
    </citation>
    <scope>NUCLEOTIDE SEQUENCE [LARGE SCALE GENOMIC DNA]</scope>
    <source>
        <strain evidence="1 2">YS-25</strain>
    </source>
</reference>
<keyword evidence="1" id="KW-0813">Transport</keyword>
<organism evidence="1 2">
    <name type="scientific">Pelobium manganitolerans</name>
    <dbReference type="NCBI Taxonomy" id="1842495"/>
    <lineage>
        <taxon>Bacteria</taxon>
        <taxon>Pseudomonadati</taxon>
        <taxon>Bacteroidota</taxon>
        <taxon>Sphingobacteriia</taxon>
        <taxon>Sphingobacteriales</taxon>
        <taxon>Sphingobacteriaceae</taxon>
        <taxon>Pelobium</taxon>
    </lineage>
</organism>
<proteinExistence type="predicted"/>
<evidence type="ECO:0000313" key="1">
    <source>
        <dbReference type="EMBL" id="RKD15302.1"/>
    </source>
</evidence>
<keyword evidence="1" id="KW-0762">Sugar transport</keyword>
<dbReference type="EMBL" id="MBTA01000025">
    <property type="protein sequence ID" value="RKD15302.1"/>
    <property type="molecule type" value="Genomic_DNA"/>
</dbReference>
<comment type="caution">
    <text evidence="1">The sequence shown here is derived from an EMBL/GenBank/DDBJ whole genome shotgun (WGS) entry which is preliminary data.</text>
</comment>